<protein>
    <submittedName>
        <fullName evidence="2">Zinc phosphodiesterase ELAC protein 2</fullName>
    </submittedName>
</protein>
<dbReference type="Proteomes" id="UP000314294">
    <property type="component" value="Unassembled WGS sequence"/>
</dbReference>
<organism evidence="2 3">
    <name type="scientific">Liparis tanakae</name>
    <name type="common">Tanaka's snailfish</name>
    <dbReference type="NCBI Taxonomy" id="230148"/>
    <lineage>
        <taxon>Eukaryota</taxon>
        <taxon>Metazoa</taxon>
        <taxon>Chordata</taxon>
        <taxon>Craniata</taxon>
        <taxon>Vertebrata</taxon>
        <taxon>Euteleostomi</taxon>
        <taxon>Actinopterygii</taxon>
        <taxon>Neopterygii</taxon>
        <taxon>Teleostei</taxon>
        <taxon>Neoteleostei</taxon>
        <taxon>Acanthomorphata</taxon>
        <taxon>Eupercaria</taxon>
        <taxon>Perciformes</taxon>
        <taxon>Cottioidei</taxon>
        <taxon>Cottales</taxon>
        <taxon>Liparidae</taxon>
        <taxon>Liparis</taxon>
    </lineage>
</organism>
<evidence type="ECO:0000256" key="1">
    <source>
        <dbReference type="SAM" id="MobiDB-lite"/>
    </source>
</evidence>
<accession>A0A4Z2GIX9</accession>
<proteinExistence type="predicted"/>
<evidence type="ECO:0000313" key="3">
    <source>
        <dbReference type="Proteomes" id="UP000314294"/>
    </source>
</evidence>
<dbReference type="EMBL" id="SRLO01000534">
    <property type="protein sequence ID" value="TNN52823.1"/>
    <property type="molecule type" value="Genomic_DNA"/>
</dbReference>
<name>A0A4Z2GIX9_9TELE</name>
<reference evidence="2 3" key="1">
    <citation type="submission" date="2019-03" db="EMBL/GenBank/DDBJ databases">
        <title>First draft genome of Liparis tanakae, snailfish: a comprehensive survey of snailfish specific genes.</title>
        <authorList>
            <person name="Kim W."/>
            <person name="Song I."/>
            <person name="Jeong J.-H."/>
            <person name="Kim D."/>
            <person name="Kim S."/>
            <person name="Ryu S."/>
            <person name="Song J.Y."/>
            <person name="Lee S.K."/>
        </authorList>
    </citation>
    <scope>NUCLEOTIDE SEQUENCE [LARGE SCALE GENOMIC DNA]</scope>
    <source>
        <tissue evidence="2">Muscle</tissue>
    </source>
</reference>
<dbReference type="OrthoDB" id="527344at2759"/>
<feature type="compositionally biased region" description="Pro residues" evidence="1">
    <location>
        <begin position="11"/>
        <end position="20"/>
    </location>
</feature>
<feature type="region of interest" description="Disordered" evidence="1">
    <location>
        <begin position="1"/>
        <end position="47"/>
    </location>
</feature>
<feature type="compositionally biased region" description="Basic residues" evidence="1">
    <location>
        <begin position="22"/>
        <end position="34"/>
    </location>
</feature>
<sequence length="182" mass="20567">MAANECNAPETRPPPGPGPGPKKAKHKEPLRRVKTKENRGRRGDVHGPSTVYLQVVGAGSRDNSASLYVFSEYNRLKAARLDNIFLTRLSWENVGGLSGRWRRNRAATPQLEYKHLNVFALRHILQKKSIKTSSLHTDTRYSEISSYEQISVIKRGFEGQMKVAEDLFVLFILRAAELSCFL</sequence>
<gene>
    <name evidence="2" type="primary">ELAC2_1</name>
    <name evidence="2" type="ORF">EYF80_036923</name>
</gene>
<keyword evidence="3" id="KW-1185">Reference proteome</keyword>
<evidence type="ECO:0000313" key="2">
    <source>
        <dbReference type="EMBL" id="TNN52823.1"/>
    </source>
</evidence>
<feature type="compositionally biased region" description="Basic and acidic residues" evidence="1">
    <location>
        <begin position="35"/>
        <end position="45"/>
    </location>
</feature>
<dbReference type="AlphaFoldDB" id="A0A4Z2GIX9"/>
<comment type="caution">
    <text evidence="2">The sequence shown here is derived from an EMBL/GenBank/DDBJ whole genome shotgun (WGS) entry which is preliminary data.</text>
</comment>